<keyword evidence="3" id="KW-1185">Reference proteome</keyword>
<proteinExistence type="predicted"/>
<evidence type="ECO:0000256" key="1">
    <source>
        <dbReference type="SAM" id="MobiDB-lite"/>
    </source>
</evidence>
<feature type="region of interest" description="Disordered" evidence="1">
    <location>
        <begin position="125"/>
        <end position="146"/>
    </location>
</feature>
<reference evidence="2 3" key="1">
    <citation type="journal article" date="2018" name="Mol. Plant">
        <title>The genome of Artemisia annua provides insight into the evolution of Asteraceae family and artemisinin biosynthesis.</title>
        <authorList>
            <person name="Shen Q."/>
            <person name="Zhang L."/>
            <person name="Liao Z."/>
            <person name="Wang S."/>
            <person name="Yan T."/>
            <person name="Shi P."/>
            <person name="Liu M."/>
            <person name="Fu X."/>
            <person name="Pan Q."/>
            <person name="Wang Y."/>
            <person name="Lv Z."/>
            <person name="Lu X."/>
            <person name="Zhang F."/>
            <person name="Jiang W."/>
            <person name="Ma Y."/>
            <person name="Chen M."/>
            <person name="Hao X."/>
            <person name="Li L."/>
            <person name="Tang Y."/>
            <person name="Lv G."/>
            <person name="Zhou Y."/>
            <person name="Sun X."/>
            <person name="Brodelius P.E."/>
            <person name="Rose J.K.C."/>
            <person name="Tang K."/>
        </authorList>
    </citation>
    <scope>NUCLEOTIDE SEQUENCE [LARGE SCALE GENOMIC DNA]</scope>
    <source>
        <strain evidence="3">cv. Huhao1</strain>
        <tissue evidence="2">Leaf</tissue>
    </source>
</reference>
<name>A0A2U1PPY2_ARTAN</name>
<gene>
    <name evidence="2" type="ORF">CTI12_AA126720</name>
</gene>
<dbReference type="Proteomes" id="UP000245207">
    <property type="component" value="Unassembled WGS sequence"/>
</dbReference>
<accession>A0A2U1PPY2</accession>
<protein>
    <submittedName>
        <fullName evidence="2">Uncharacterized protein</fullName>
    </submittedName>
</protein>
<feature type="region of interest" description="Disordered" evidence="1">
    <location>
        <begin position="235"/>
        <end position="254"/>
    </location>
</feature>
<evidence type="ECO:0000313" key="2">
    <source>
        <dbReference type="EMBL" id="PWA87809.1"/>
    </source>
</evidence>
<evidence type="ECO:0000313" key="3">
    <source>
        <dbReference type="Proteomes" id="UP000245207"/>
    </source>
</evidence>
<comment type="caution">
    <text evidence="2">The sequence shown here is derived from an EMBL/GenBank/DDBJ whole genome shotgun (WGS) entry which is preliminary data.</text>
</comment>
<dbReference type="EMBL" id="PKPP01000875">
    <property type="protein sequence ID" value="PWA87809.1"/>
    <property type="molecule type" value="Genomic_DNA"/>
</dbReference>
<dbReference type="AlphaFoldDB" id="A0A2U1PPY2"/>
<sequence length="468" mass="52003">MILFTEFNQIVSEFESHSITFLERAEEFLNNVRLRFDGLRKYVIKNSVSKQRVKRVSEYVTRVTEMIIVRSLHDTRTDTELNDLDFNVKRLDAVTIVGLRSEIEEASVSRWQVIVEEQRLVRSHLQDPPIDDTSSSSSLGDENDLGFADEVDQEPALLDGASSSVLDDIAVIIHDLQQLNDLLNQHAPPEEQVAQESSSSLLDGVSRSALDNLALIHRELQQLNDMLHLQALPQEVAQESSNSESLDGGYDGVVNNSALQQVDDQEDVQLDDHVVESPQITLLDSVSRSHNHEMQNIESVIAYENVDVHNVGLEQGADHTDILLTEQSPPQDQLVQALSSSFTLTNGSQNNATNEYDAVSVTTNLGLQQGDGQYGVAQELSSVGLVDDQNEVAEESSAVALVDDILVNNLDLQPVDAQEDEPPEEEDIVEIWRRKVGVVGTHGDGSRFSLGESFRFIKPLKGNRKRGY</sequence>
<organism evidence="2 3">
    <name type="scientific">Artemisia annua</name>
    <name type="common">Sweet wormwood</name>
    <dbReference type="NCBI Taxonomy" id="35608"/>
    <lineage>
        <taxon>Eukaryota</taxon>
        <taxon>Viridiplantae</taxon>
        <taxon>Streptophyta</taxon>
        <taxon>Embryophyta</taxon>
        <taxon>Tracheophyta</taxon>
        <taxon>Spermatophyta</taxon>
        <taxon>Magnoliopsida</taxon>
        <taxon>eudicotyledons</taxon>
        <taxon>Gunneridae</taxon>
        <taxon>Pentapetalae</taxon>
        <taxon>asterids</taxon>
        <taxon>campanulids</taxon>
        <taxon>Asterales</taxon>
        <taxon>Asteraceae</taxon>
        <taxon>Asteroideae</taxon>
        <taxon>Anthemideae</taxon>
        <taxon>Artemisiinae</taxon>
        <taxon>Artemisia</taxon>
    </lineage>
</organism>